<gene>
    <name evidence="2" type="ORF">EDC54_104176</name>
</gene>
<dbReference type="Proteomes" id="UP000295433">
    <property type="component" value="Unassembled WGS sequence"/>
</dbReference>
<dbReference type="PROSITE" id="PS51257">
    <property type="entry name" value="PROKAR_LIPOPROTEIN"/>
    <property type="match status" value="1"/>
</dbReference>
<dbReference type="AlphaFoldDB" id="A0A4R3VN31"/>
<protein>
    <recommendedName>
        <fullName evidence="4">Lipoprotein</fullName>
    </recommendedName>
</protein>
<keyword evidence="1" id="KW-0472">Membrane</keyword>
<organism evidence="2 3">
    <name type="scientific">Samsonia erythrinae</name>
    <dbReference type="NCBI Taxonomy" id="160434"/>
    <lineage>
        <taxon>Bacteria</taxon>
        <taxon>Pseudomonadati</taxon>
        <taxon>Pseudomonadota</taxon>
        <taxon>Gammaproteobacteria</taxon>
        <taxon>Enterobacterales</taxon>
        <taxon>Pectobacteriaceae</taxon>
        <taxon>Samsonia</taxon>
    </lineage>
</organism>
<dbReference type="EMBL" id="SMBY01000004">
    <property type="protein sequence ID" value="TCV06267.1"/>
    <property type="molecule type" value="Genomic_DNA"/>
</dbReference>
<evidence type="ECO:0000313" key="2">
    <source>
        <dbReference type="EMBL" id="TCV06267.1"/>
    </source>
</evidence>
<sequence>MNKDFAQGFLRYFHLKGCGVLIMCLFVSACARTYPATDAITHVVNDNGVIIAQSDTYLYQFPEASAQKEYQDYYAFYHDYKDAIIGVKVNFSMRQGQVYASYKNLINTRSLTKEQETDLRERFSAAIPTANGQGEVTFSAQGHFSKKDGSLVSPTEKGRLAQPIPVIINNSDNDGKEVLLAPLMVPAIILAPLFMMYGCATGPCV</sequence>
<feature type="transmembrane region" description="Helical" evidence="1">
    <location>
        <begin position="178"/>
        <end position="197"/>
    </location>
</feature>
<accession>A0A4R3VN31</accession>
<keyword evidence="1" id="KW-1133">Transmembrane helix</keyword>
<dbReference type="OrthoDB" id="6630933at2"/>
<evidence type="ECO:0000313" key="3">
    <source>
        <dbReference type="Proteomes" id="UP000295433"/>
    </source>
</evidence>
<name>A0A4R3VN31_9GAMM</name>
<evidence type="ECO:0008006" key="4">
    <source>
        <dbReference type="Google" id="ProtNLM"/>
    </source>
</evidence>
<keyword evidence="1" id="KW-0812">Transmembrane</keyword>
<evidence type="ECO:0000256" key="1">
    <source>
        <dbReference type="SAM" id="Phobius"/>
    </source>
</evidence>
<comment type="caution">
    <text evidence="2">The sequence shown here is derived from an EMBL/GenBank/DDBJ whole genome shotgun (WGS) entry which is preliminary data.</text>
</comment>
<dbReference type="RefSeq" id="WP_132455464.1">
    <property type="nucleotide sequence ID" value="NZ_JAWIZJ010000004.1"/>
</dbReference>
<feature type="transmembrane region" description="Helical" evidence="1">
    <location>
        <begin position="12"/>
        <end position="31"/>
    </location>
</feature>
<keyword evidence="3" id="KW-1185">Reference proteome</keyword>
<reference evidence="2 3" key="1">
    <citation type="submission" date="2019-03" db="EMBL/GenBank/DDBJ databases">
        <title>Genomic Encyclopedia of Type Strains, Phase IV (KMG-IV): sequencing the most valuable type-strain genomes for metagenomic binning, comparative biology and taxonomic classification.</title>
        <authorList>
            <person name="Goeker M."/>
        </authorList>
    </citation>
    <scope>NUCLEOTIDE SEQUENCE [LARGE SCALE GENOMIC DNA]</scope>
    <source>
        <strain evidence="2 3">DSM 16730</strain>
    </source>
</reference>
<proteinExistence type="predicted"/>